<accession>A0A7S1R104</accession>
<sequence>MSQEASGADERRSEVLGCLHGELELLPPSEVWRVRVYAGLRRIVHEWRLRRAGIAELLDEESGPSGAILQLLDARALAVLGATGTSWRRLPSWSEHWFLLGVQDFGKHRRLVPPGRFERFDEAMLVAEVNWHARYVNFLRAAHCPDIESLRMAAVRVVQSLDLETSGVEEVRRRLATELQLGSHDFLSLESVEQLLEDASSLRSLGGRGLDGRIADTPVPGGSETPEPP</sequence>
<evidence type="ECO:0000256" key="1">
    <source>
        <dbReference type="SAM" id="MobiDB-lite"/>
    </source>
</evidence>
<protein>
    <submittedName>
        <fullName evidence="2">Uncharacterized protein</fullName>
    </submittedName>
</protein>
<dbReference type="AlphaFoldDB" id="A0A7S1R104"/>
<gene>
    <name evidence="2" type="ORF">ACAT0790_LOCUS33039</name>
</gene>
<dbReference type="EMBL" id="HBGE01054830">
    <property type="protein sequence ID" value="CAD9153666.1"/>
    <property type="molecule type" value="Transcribed_RNA"/>
</dbReference>
<name>A0A7S1R104_ALECA</name>
<proteinExistence type="predicted"/>
<reference evidence="2" key="1">
    <citation type="submission" date="2021-01" db="EMBL/GenBank/DDBJ databases">
        <authorList>
            <person name="Corre E."/>
            <person name="Pelletier E."/>
            <person name="Niang G."/>
            <person name="Scheremetjew M."/>
            <person name="Finn R."/>
            <person name="Kale V."/>
            <person name="Holt S."/>
            <person name="Cochrane G."/>
            <person name="Meng A."/>
            <person name="Brown T."/>
            <person name="Cohen L."/>
        </authorList>
    </citation>
    <scope>NUCLEOTIDE SEQUENCE</scope>
    <source>
        <strain evidence="2">OF101</strain>
    </source>
</reference>
<feature type="region of interest" description="Disordered" evidence="1">
    <location>
        <begin position="207"/>
        <end position="229"/>
    </location>
</feature>
<organism evidence="2">
    <name type="scientific">Alexandrium catenella</name>
    <name type="common">Red tide dinoflagellate</name>
    <name type="synonym">Gonyaulax catenella</name>
    <dbReference type="NCBI Taxonomy" id="2925"/>
    <lineage>
        <taxon>Eukaryota</taxon>
        <taxon>Sar</taxon>
        <taxon>Alveolata</taxon>
        <taxon>Dinophyceae</taxon>
        <taxon>Gonyaulacales</taxon>
        <taxon>Pyrocystaceae</taxon>
        <taxon>Alexandrium</taxon>
    </lineage>
</organism>
<evidence type="ECO:0000313" key="2">
    <source>
        <dbReference type="EMBL" id="CAD9153666.1"/>
    </source>
</evidence>